<dbReference type="Proteomes" id="UP000621454">
    <property type="component" value="Unassembled WGS sequence"/>
</dbReference>
<sequence>MQHTINSRGLEIPPIRLAVKRFASLREPNGIVERVVVSQSGMHGISLAIGDSPQLIAALQALAGEH</sequence>
<accession>A0A916TL02</accession>
<organism evidence="1 2">
    <name type="scientific">Gordonia jinhuaensis</name>
    <dbReference type="NCBI Taxonomy" id="1517702"/>
    <lineage>
        <taxon>Bacteria</taxon>
        <taxon>Bacillati</taxon>
        <taxon>Actinomycetota</taxon>
        <taxon>Actinomycetes</taxon>
        <taxon>Mycobacteriales</taxon>
        <taxon>Gordoniaceae</taxon>
        <taxon>Gordonia</taxon>
    </lineage>
</organism>
<gene>
    <name evidence="1" type="ORF">GCM10011489_39890</name>
</gene>
<evidence type="ECO:0000313" key="2">
    <source>
        <dbReference type="Proteomes" id="UP000621454"/>
    </source>
</evidence>
<comment type="caution">
    <text evidence="1">The sequence shown here is derived from an EMBL/GenBank/DDBJ whole genome shotgun (WGS) entry which is preliminary data.</text>
</comment>
<dbReference type="AlphaFoldDB" id="A0A916TL02"/>
<name>A0A916TL02_9ACTN</name>
<keyword evidence="2" id="KW-1185">Reference proteome</keyword>
<reference evidence="1" key="2">
    <citation type="submission" date="2020-09" db="EMBL/GenBank/DDBJ databases">
        <authorList>
            <person name="Sun Q."/>
            <person name="Zhou Y."/>
        </authorList>
    </citation>
    <scope>NUCLEOTIDE SEQUENCE</scope>
    <source>
        <strain evidence="1">CGMCC 1.12827</strain>
    </source>
</reference>
<dbReference type="EMBL" id="BMGC01000085">
    <property type="protein sequence ID" value="GGB48845.1"/>
    <property type="molecule type" value="Genomic_DNA"/>
</dbReference>
<proteinExistence type="predicted"/>
<reference evidence="1" key="1">
    <citation type="journal article" date="2014" name="Int. J. Syst. Evol. Microbiol.">
        <title>Complete genome sequence of Corynebacterium casei LMG S-19264T (=DSM 44701T), isolated from a smear-ripened cheese.</title>
        <authorList>
            <consortium name="US DOE Joint Genome Institute (JGI-PGF)"/>
            <person name="Walter F."/>
            <person name="Albersmeier A."/>
            <person name="Kalinowski J."/>
            <person name="Ruckert C."/>
        </authorList>
    </citation>
    <scope>NUCLEOTIDE SEQUENCE</scope>
    <source>
        <strain evidence="1">CGMCC 1.12827</strain>
    </source>
</reference>
<protein>
    <submittedName>
        <fullName evidence="1">Uncharacterized protein</fullName>
    </submittedName>
</protein>
<evidence type="ECO:0000313" key="1">
    <source>
        <dbReference type="EMBL" id="GGB48845.1"/>
    </source>
</evidence>